<evidence type="ECO:0000256" key="5">
    <source>
        <dbReference type="ARBA" id="ARBA00023288"/>
    </source>
</evidence>
<dbReference type="NCBIfam" id="TIGR03302">
    <property type="entry name" value="OM_YfiO"/>
    <property type="match status" value="1"/>
</dbReference>
<dbReference type="GO" id="GO:0043165">
    <property type="term" value="P:Gram-negative-bacterium-type cell outer membrane assembly"/>
    <property type="evidence" value="ECO:0007669"/>
    <property type="project" value="UniProtKB-UniRule"/>
</dbReference>
<name>A0A8D4IWR0_9PAST</name>
<dbReference type="PROSITE" id="PS51257">
    <property type="entry name" value="PROKAR_LIPOPROTEIN"/>
    <property type="match status" value="1"/>
</dbReference>
<dbReference type="InterPro" id="IPR039565">
    <property type="entry name" value="BamD-like"/>
</dbReference>
<keyword evidence="3 6" id="KW-0564">Palmitate</keyword>
<proteinExistence type="inferred from homology"/>
<sequence>MKKMKDFKSMYHIRSIAMTLIAAVVLVGCSTTKQPEVEQGSVTDLYNKAEVFFKDANYKEALKYFDAINSRFPYGSYAQQSALDAIYAAYRSQDYTKALSLSEAYLRGYSQGAHLDYVLYMTGLANMALADNFVQDAFKVDQATRDVSSLLSAYQSFNLLQQNFPTSMYAADAQLRMKYIIETVARHQLYIVKFYQKRKAYVAVINRALALLRQYPETEAAYQVLPILINAYQAIHIPNLAERFEQILQANKNPKFEKIPRPTSSPKIEVPKIF</sequence>
<accession>A0A8D4IWR0</accession>
<dbReference type="InterPro" id="IPR011990">
    <property type="entry name" value="TPR-like_helical_dom_sf"/>
</dbReference>
<dbReference type="AlphaFoldDB" id="A0A8D4IWR0"/>
<dbReference type="PANTHER" id="PTHR37423:SF1">
    <property type="entry name" value="OUTER MEMBRANE PROTEIN ASSEMBLY FACTOR BAMD"/>
    <property type="match status" value="1"/>
</dbReference>
<dbReference type="InterPro" id="IPR017689">
    <property type="entry name" value="BamD"/>
</dbReference>
<keyword evidence="5 6" id="KW-0449">Lipoprotein</keyword>
<keyword evidence="2 6" id="KW-0472">Membrane</keyword>
<keyword evidence="8" id="KW-1185">Reference proteome</keyword>
<evidence type="ECO:0000256" key="2">
    <source>
        <dbReference type="ARBA" id="ARBA00023136"/>
    </source>
</evidence>
<comment type="function">
    <text evidence="6">Part of the outer membrane protein assembly complex, which is involved in assembly and insertion of beta-barrel proteins into the outer membrane.</text>
</comment>
<organism evidence="7 8">
    <name type="scientific">Mergibacter septicus</name>
    <dbReference type="NCBI Taxonomy" id="221402"/>
    <lineage>
        <taxon>Bacteria</taxon>
        <taxon>Pseudomonadati</taxon>
        <taxon>Pseudomonadota</taxon>
        <taxon>Gammaproteobacteria</taxon>
        <taxon>Pasteurellales</taxon>
        <taxon>Pasteurellaceae</taxon>
        <taxon>Mergibacter</taxon>
    </lineage>
</organism>
<dbReference type="GO" id="GO:0051205">
    <property type="term" value="P:protein insertion into membrane"/>
    <property type="evidence" value="ECO:0007669"/>
    <property type="project" value="UniProtKB-UniRule"/>
</dbReference>
<comment type="subunit">
    <text evidence="6">Part of the Bam complex.</text>
</comment>
<gene>
    <name evidence="6" type="primary">bamD</name>
    <name evidence="7" type="ORF">CEP48_01850</name>
</gene>
<evidence type="ECO:0000256" key="3">
    <source>
        <dbReference type="ARBA" id="ARBA00023139"/>
    </source>
</evidence>
<dbReference type="PANTHER" id="PTHR37423">
    <property type="entry name" value="SOLUBLE LYTIC MUREIN TRANSGLYCOSYLASE-RELATED"/>
    <property type="match status" value="1"/>
</dbReference>
<comment type="similarity">
    <text evidence="6">Belongs to the BamD family.</text>
</comment>
<comment type="subcellular location">
    <subcellularLocation>
        <location evidence="6">Cell outer membrane</location>
        <topology evidence="6">Lipid-anchor</topology>
    </subcellularLocation>
</comment>
<dbReference type="HAMAP" id="MF_00922">
    <property type="entry name" value="OM_assembly_BamD"/>
    <property type="match status" value="1"/>
</dbReference>
<dbReference type="Pfam" id="PF13525">
    <property type="entry name" value="YfiO"/>
    <property type="match status" value="1"/>
</dbReference>
<reference evidence="7" key="1">
    <citation type="submission" date="2017-06" db="EMBL/GenBank/DDBJ databases">
        <title>Genome sequencing of pathogenic and non-pathogenic strains within Bisgaard taxon 40.</title>
        <authorList>
            <person name="Ladner J.T."/>
            <person name="Lovett S.P."/>
            <person name="Koroleva G."/>
            <person name="Lorch J.M."/>
        </authorList>
    </citation>
    <scope>NUCLEOTIDE SEQUENCE</scope>
    <source>
        <strain evidence="7">27576-1-I1</strain>
    </source>
</reference>
<protein>
    <recommendedName>
        <fullName evidence="6">Outer membrane protein assembly factor BamD</fullName>
    </recommendedName>
</protein>
<dbReference type="Gene3D" id="1.25.40.10">
    <property type="entry name" value="Tetratricopeptide repeat domain"/>
    <property type="match status" value="1"/>
</dbReference>
<evidence type="ECO:0000256" key="4">
    <source>
        <dbReference type="ARBA" id="ARBA00023237"/>
    </source>
</evidence>
<evidence type="ECO:0000313" key="8">
    <source>
        <dbReference type="Proteomes" id="UP000955338"/>
    </source>
</evidence>
<evidence type="ECO:0000313" key="7">
    <source>
        <dbReference type="EMBL" id="QDJ14238.1"/>
    </source>
</evidence>
<dbReference type="GO" id="GO:1990063">
    <property type="term" value="C:Bam protein complex"/>
    <property type="evidence" value="ECO:0007669"/>
    <property type="project" value="TreeGrafter"/>
</dbReference>
<keyword evidence="4 6" id="KW-0998">Cell outer membrane</keyword>
<evidence type="ECO:0000256" key="1">
    <source>
        <dbReference type="ARBA" id="ARBA00022729"/>
    </source>
</evidence>
<dbReference type="CDD" id="cd15830">
    <property type="entry name" value="BamD"/>
    <property type="match status" value="1"/>
</dbReference>
<dbReference type="Proteomes" id="UP000955338">
    <property type="component" value="Chromosome"/>
</dbReference>
<evidence type="ECO:0000256" key="6">
    <source>
        <dbReference type="HAMAP-Rule" id="MF_00922"/>
    </source>
</evidence>
<keyword evidence="1 6" id="KW-0732">Signal</keyword>
<dbReference type="EMBL" id="CP022011">
    <property type="protein sequence ID" value="QDJ14238.1"/>
    <property type="molecule type" value="Genomic_DNA"/>
</dbReference>